<dbReference type="Proteomes" id="UP000037997">
    <property type="component" value="Unassembled WGS sequence"/>
</dbReference>
<dbReference type="PANTHER" id="PTHR40115">
    <property type="entry name" value="INNER MEMBRANE PROTEIN WITH PEPSY TM HELIX"/>
    <property type="match status" value="1"/>
</dbReference>
<dbReference type="InterPro" id="IPR032307">
    <property type="entry name" value="PepSY_TM-like_2"/>
</dbReference>
<protein>
    <recommendedName>
        <fullName evidence="4">Integral membrane protein</fullName>
    </recommendedName>
</protein>
<organism evidence="2 3">
    <name type="scientific">Helicobacter pullorum</name>
    <dbReference type="NCBI Taxonomy" id="35818"/>
    <lineage>
        <taxon>Bacteria</taxon>
        <taxon>Pseudomonadati</taxon>
        <taxon>Campylobacterota</taxon>
        <taxon>Epsilonproteobacteria</taxon>
        <taxon>Campylobacterales</taxon>
        <taxon>Helicobacteraceae</taxon>
        <taxon>Helicobacter</taxon>
    </lineage>
</organism>
<name>A0A0N0LTX3_9HELI</name>
<reference evidence="2 3" key="1">
    <citation type="submission" date="2014-06" db="EMBL/GenBank/DDBJ databases">
        <title>Helicobacter pullorum isolates in fresh chicken meat - phenotypic and genotypic features.</title>
        <authorList>
            <person name="Borges V."/>
            <person name="Santos A."/>
            <person name="Correia C.B."/>
            <person name="Saraiva M."/>
            <person name="Menard A."/>
            <person name="Vieira L."/>
            <person name="Sampaio D.A."/>
            <person name="Gomes J.P."/>
            <person name="Oleastro M."/>
        </authorList>
    </citation>
    <scope>NUCLEOTIDE SEQUENCE [LARGE SCALE GENOMIC DNA]</scope>
    <source>
        <strain evidence="2 3">229334/12</strain>
    </source>
</reference>
<feature type="transmembrane region" description="Helical" evidence="1">
    <location>
        <begin position="16"/>
        <end position="38"/>
    </location>
</feature>
<dbReference type="AlphaFoldDB" id="A0A0N0LTX3"/>
<sequence>MAKKIISNKTWMQVHLYVSLFFIPMALIYAITGSLYIFNIRQNAGAEIKEVRIQDIIPKGSEREAMLRILQENKLEIPSNTEVRFFKGSHSMGTLKYQVLLTQDKNSPNYTLRAIDRNWYGVLLLLHKAAGKYYFDILAVGFSIALVLLYLSGLFLTAFCKRDRKGSIIAIILGILVTTLAVYLSI</sequence>
<keyword evidence="1" id="KW-1133">Transmembrane helix</keyword>
<proteinExistence type="predicted"/>
<dbReference type="PANTHER" id="PTHR40115:SF1">
    <property type="entry name" value="INNER MEMBRANE PROTEIN WITH PEPSY TM HELIX"/>
    <property type="match status" value="1"/>
</dbReference>
<accession>A0A0N0LTX3</accession>
<feature type="transmembrane region" description="Helical" evidence="1">
    <location>
        <begin position="168"/>
        <end position="185"/>
    </location>
</feature>
<keyword evidence="1" id="KW-0472">Membrane</keyword>
<evidence type="ECO:0008006" key="4">
    <source>
        <dbReference type="Google" id="ProtNLM"/>
    </source>
</evidence>
<dbReference type="PATRIC" id="fig|35818.11.peg.277"/>
<evidence type="ECO:0000313" key="2">
    <source>
        <dbReference type="EMBL" id="KPH56411.1"/>
    </source>
</evidence>
<gene>
    <name evidence="2" type="ORF">HPU229334_01415</name>
</gene>
<comment type="caution">
    <text evidence="2">The sequence shown here is derived from an EMBL/GenBank/DDBJ whole genome shotgun (WGS) entry which is preliminary data.</text>
</comment>
<evidence type="ECO:0000313" key="3">
    <source>
        <dbReference type="Proteomes" id="UP000037997"/>
    </source>
</evidence>
<dbReference type="STRING" id="35818.HPU229336_04520"/>
<evidence type="ECO:0000256" key="1">
    <source>
        <dbReference type="SAM" id="Phobius"/>
    </source>
</evidence>
<dbReference type="RefSeq" id="WP_054197514.1">
    <property type="nucleotide sequence ID" value="NZ_JNOC01000015.1"/>
</dbReference>
<keyword evidence="1" id="KW-0812">Transmembrane</keyword>
<dbReference type="EMBL" id="JNOC01000015">
    <property type="protein sequence ID" value="KPH56411.1"/>
    <property type="molecule type" value="Genomic_DNA"/>
</dbReference>
<feature type="transmembrane region" description="Helical" evidence="1">
    <location>
        <begin position="133"/>
        <end position="156"/>
    </location>
</feature>